<evidence type="ECO:0000313" key="7">
    <source>
        <dbReference type="EMBL" id="SHK95648.1"/>
    </source>
</evidence>
<sequence length="556" mass="64208">MLKYRQIYNLIALVMLFAALSQWATAQKYEVVLHGIPDRLADASSTVDSSAVIQYTRQVTHRLQREGYWLSSMDSITWREGQVEAYYYLGSRYERVLFELRSDQVIEQERRLSRDKNSVAQVNKRIEGILSHYEDNGYPFASVVIDSSVVRDQALYLWLEIDPGMLIRFDSLEVVPAGVLKERFVSRYLGLNYGHYYSESRVLDIGNKLENIPAVKLKAMESTFSLQRSQIKLELERQKVNYFDGILGLVPSANGSSRVDITGELNLSLKNLFQSAKQFELHWERYTTNSQRLEIHYLHPAFLGMPLDLFLGYDQLKQDTLFSNRSLKAAFDYYPSGRMKLRTSYENELGNELNDDSGESGSFKIDYYGLSGEYWRLDDRTTPRQGIALAFDTQVGYKDIRLDTVADVETTQYRLSAKVRYYQPVRRRSVLHVAVSGGWMESDVLYLNDLFRLGGLRSIRGFNENEFYAGSYVYTNLEWRFYIENKSYLLAFYDQGWMSYDIVRGSFSDRPSGVGLGMQFDTAGGSFLMLYGLGRRENQGFSFDSSKIHFGYSALF</sequence>
<keyword evidence="5" id="KW-0732">Signal</keyword>
<evidence type="ECO:0000256" key="5">
    <source>
        <dbReference type="SAM" id="SignalP"/>
    </source>
</evidence>
<gene>
    <name evidence="7" type="ORF">SAMN04488028_11413</name>
</gene>
<keyword evidence="8" id="KW-1185">Reference proteome</keyword>
<feature type="domain" description="Bacterial surface antigen (D15)" evidence="6">
    <location>
        <begin position="277"/>
        <end position="543"/>
    </location>
</feature>
<evidence type="ECO:0000256" key="4">
    <source>
        <dbReference type="ARBA" id="ARBA00023136"/>
    </source>
</evidence>
<proteinExistence type="predicted"/>
<evidence type="ECO:0000313" key="8">
    <source>
        <dbReference type="Proteomes" id="UP000184474"/>
    </source>
</evidence>
<name>A0A1M6WPN0_REIAG</name>
<keyword evidence="3" id="KW-0812">Transmembrane</keyword>
<dbReference type="STRING" id="156994.SAMN04488028_11413"/>
<dbReference type="Pfam" id="PF01103">
    <property type="entry name" value="Omp85"/>
    <property type="match status" value="1"/>
</dbReference>
<dbReference type="PANTHER" id="PTHR12815">
    <property type="entry name" value="SORTING AND ASSEMBLY MACHINERY SAMM50 PROTEIN FAMILY MEMBER"/>
    <property type="match status" value="1"/>
</dbReference>
<accession>A0A1M6WPN0</accession>
<dbReference type="EMBL" id="FRAA01000014">
    <property type="protein sequence ID" value="SHK95648.1"/>
    <property type="molecule type" value="Genomic_DNA"/>
</dbReference>
<evidence type="ECO:0000256" key="2">
    <source>
        <dbReference type="ARBA" id="ARBA00022452"/>
    </source>
</evidence>
<keyword evidence="2" id="KW-1134">Transmembrane beta strand</keyword>
<comment type="subcellular location">
    <subcellularLocation>
        <location evidence="1">Membrane</location>
    </subcellularLocation>
</comment>
<dbReference type="InterPro" id="IPR000184">
    <property type="entry name" value="Bac_surfAg_D15"/>
</dbReference>
<evidence type="ECO:0000256" key="1">
    <source>
        <dbReference type="ARBA" id="ARBA00004370"/>
    </source>
</evidence>
<feature type="signal peptide" evidence="5">
    <location>
        <begin position="1"/>
        <end position="26"/>
    </location>
</feature>
<dbReference type="GO" id="GO:0019867">
    <property type="term" value="C:outer membrane"/>
    <property type="evidence" value="ECO:0007669"/>
    <property type="project" value="InterPro"/>
</dbReference>
<dbReference type="Proteomes" id="UP000184474">
    <property type="component" value="Unassembled WGS sequence"/>
</dbReference>
<organism evidence="7 8">
    <name type="scientific">Reichenbachiella agariperforans</name>
    <dbReference type="NCBI Taxonomy" id="156994"/>
    <lineage>
        <taxon>Bacteria</taxon>
        <taxon>Pseudomonadati</taxon>
        <taxon>Bacteroidota</taxon>
        <taxon>Cytophagia</taxon>
        <taxon>Cytophagales</taxon>
        <taxon>Reichenbachiellaceae</taxon>
        <taxon>Reichenbachiella</taxon>
    </lineage>
</organism>
<reference evidence="8" key="1">
    <citation type="submission" date="2016-11" db="EMBL/GenBank/DDBJ databases">
        <authorList>
            <person name="Varghese N."/>
            <person name="Submissions S."/>
        </authorList>
    </citation>
    <scope>NUCLEOTIDE SEQUENCE [LARGE SCALE GENOMIC DNA]</scope>
    <source>
        <strain evidence="8">DSM 26134</strain>
    </source>
</reference>
<evidence type="ECO:0000259" key="6">
    <source>
        <dbReference type="Pfam" id="PF01103"/>
    </source>
</evidence>
<dbReference type="InterPro" id="IPR039910">
    <property type="entry name" value="D15-like"/>
</dbReference>
<dbReference type="Gene3D" id="2.40.160.50">
    <property type="entry name" value="membrane protein fhac: a member of the omp85/tpsb transporter family"/>
    <property type="match status" value="1"/>
</dbReference>
<keyword evidence="4" id="KW-0472">Membrane</keyword>
<dbReference type="PANTHER" id="PTHR12815:SF18">
    <property type="entry name" value="SORTING AND ASSEMBLY MACHINERY COMPONENT 50 HOMOLOG"/>
    <property type="match status" value="1"/>
</dbReference>
<feature type="chain" id="PRO_5013268988" evidence="5">
    <location>
        <begin position="27"/>
        <end position="556"/>
    </location>
</feature>
<protein>
    <submittedName>
        <fullName evidence="7">Outer membrane translocation and assembly module TamA</fullName>
    </submittedName>
</protein>
<evidence type="ECO:0000256" key="3">
    <source>
        <dbReference type="ARBA" id="ARBA00022692"/>
    </source>
</evidence>
<dbReference type="AlphaFoldDB" id="A0A1M6WPN0"/>
<dbReference type="RefSeq" id="WP_073125610.1">
    <property type="nucleotide sequence ID" value="NZ_FRAA01000014.1"/>
</dbReference>